<evidence type="ECO:0000313" key="2">
    <source>
        <dbReference type="Proteomes" id="UP000020492"/>
    </source>
</evidence>
<dbReference type="PATRIC" id="fig|1476583.3.peg.954"/>
<name>A0A016QRZ4_9DEIO</name>
<accession>A0A016QRZ4</accession>
<proteinExistence type="predicted"/>
<dbReference type="Proteomes" id="UP000020492">
    <property type="component" value="Unassembled WGS sequence"/>
</dbReference>
<organism evidence="1 2">
    <name type="scientific">Deinococcus phoenicis</name>
    <dbReference type="NCBI Taxonomy" id="1476583"/>
    <lineage>
        <taxon>Bacteria</taxon>
        <taxon>Thermotogati</taxon>
        <taxon>Deinococcota</taxon>
        <taxon>Deinococci</taxon>
        <taxon>Deinococcales</taxon>
        <taxon>Deinococcaceae</taxon>
        <taxon>Deinococcus</taxon>
    </lineage>
</organism>
<dbReference type="EMBL" id="JHAC01000013">
    <property type="protein sequence ID" value="EYB68915.1"/>
    <property type="molecule type" value="Genomic_DNA"/>
</dbReference>
<dbReference type="AlphaFoldDB" id="A0A016QRZ4"/>
<keyword evidence="2" id="KW-1185">Reference proteome</keyword>
<comment type="caution">
    <text evidence="1">The sequence shown here is derived from an EMBL/GenBank/DDBJ whole genome shotgun (WGS) entry which is preliminary data.</text>
</comment>
<gene>
    <name evidence="1" type="ORF">DEIPH_ctg013orf0018</name>
</gene>
<dbReference type="STRING" id="1476583.DEIPH_ctg013orf0018"/>
<dbReference type="RefSeq" id="WP_161636034.1">
    <property type="nucleotide sequence ID" value="NZ_JHAC01000013.1"/>
</dbReference>
<protein>
    <submittedName>
        <fullName evidence="1">Uncharacterized protein</fullName>
    </submittedName>
</protein>
<evidence type="ECO:0000313" key="1">
    <source>
        <dbReference type="EMBL" id="EYB68915.1"/>
    </source>
</evidence>
<reference evidence="1 2" key="1">
    <citation type="submission" date="2014-03" db="EMBL/GenBank/DDBJ databases">
        <title>Draft genome sequence of Deinococcus phoenicis 1P10ME.</title>
        <authorList>
            <person name="Stepanov V.G."/>
            <person name="Vaishampayan P."/>
            <person name="Venkateswaran K."/>
            <person name="Fox G.E."/>
        </authorList>
    </citation>
    <scope>NUCLEOTIDE SEQUENCE [LARGE SCALE GENOMIC DNA]</scope>
    <source>
        <strain evidence="1 2">1P10ME</strain>
    </source>
</reference>
<sequence length="54" mass="6190">MSLHTHIRQLAQTPEGRARLHRWSGCGTDNWQQAFEQAGDYANARLYELHQAAP</sequence>